<dbReference type="NCBIfam" id="TIGR03709">
    <property type="entry name" value="PPK2_rel_1"/>
    <property type="match status" value="1"/>
</dbReference>
<feature type="domain" description="Polyphosphate kinase-2-related" evidence="1">
    <location>
        <begin position="61"/>
        <end position="265"/>
    </location>
</feature>
<dbReference type="PANTHER" id="PTHR34383">
    <property type="entry name" value="POLYPHOSPHATE:AMP PHOSPHOTRANSFERASE-RELATED"/>
    <property type="match status" value="1"/>
</dbReference>
<comment type="caution">
    <text evidence="2">The sequence shown here is derived from an EMBL/GenBank/DDBJ whole genome shotgun (WGS) entry which is preliminary data.</text>
</comment>
<keyword evidence="2" id="KW-0418">Kinase</keyword>
<dbReference type="AlphaFoldDB" id="A0A8J3VNH4"/>
<protein>
    <submittedName>
        <fullName evidence="2">Polyphosphate kinase</fullName>
    </submittedName>
</protein>
<keyword evidence="3" id="KW-1185">Reference proteome</keyword>
<reference evidence="2" key="1">
    <citation type="submission" date="2021-01" db="EMBL/GenBank/DDBJ databases">
        <title>Whole genome shotgun sequence of Rugosimonospora africana NBRC 104875.</title>
        <authorList>
            <person name="Komaki H."/>
            <person name="Tamura T."/>
        </authorList>
    </citation>
    <scope>NUCLEOTIDE SEQUENCE</scope>
    <source>
        <strain evidence="2">NBRC 104875</strain>
    </source>
</reference>
<keyword evidence="2" id="KW-0808">Transferase</keyword>
<dbReference type="GO" id="GO:0016301">
    <property type="term" value="F:kinase activity"/>
    <property type="evidence" value="ECO:0007669"/>
    <property type="project" value="UniProtKB-KW"/>
</dbReference>
<dbReference type="GO" id="GO:0016776">
    <property type="term" value="F:phosphotransferase activity, phosphate group as acceptor"/>
    <property type="evidence" value="ECO:0007669"/>
    <property type="project" value="InterPro"/>
</dbReference>
<gene>
    <name evidence="2" type="ORF">Raf01_05430</name>
</gene>
<dbReference type="GO" id="GO:0006797">
    <property type="term" value="P:polyphosphate metabolic process"/>
    <property type="evidence" value="ECO:0007669"/>
    <property type="project" value="InterPro"/>
</dbReference>
<dbReference type="SUPFAM" id="SSF52540">
    <property type="entry name" value="P-loop containing nucleoside triphosphate hydrolases"/>
    <property type="match status" value="1"/>
</dbReference>
<dbReference type="Gene3D" id="3.40.50.300">
    <property type="entry name" value="P-loop containing nucleotide triphosphate hydrolases"/>
    <property type="match status" value="1"/>
</dbReference>
<dbReference type="EMBL" id="BONZ01000006">
    <property type="protein sequence ID" value="GIH12371.1"/>
    <property type="molecule type" value="Genomic_DNA"/>
</dbReference>
<sequence length="301" mass="34387">MRDDRPVNLRDILRVAPGGRVDLGAIDPAGTPGLPKKAGKEPKVWTRRELESIGTDLASHQERLYAGAKAGHSRRRLLLVLQAMDCGGKDGTTKKVAGTMNPQGLHIVSFGKPSPEELAHDFLWRVRAALPIAGYVGVFNRSHYEDVLVARVHELVAPAVWRERYEKINQFERDLTRNGTTIVKVMLHISFEEQRARIEQRLDDPTKHWKYNPADVDERGYWTEYQEAYQDALTECSTDYAPWYVVPANRKWYRDWAVATLLREAFADLRLTYPEGDFDVAAERRRLAASTSPAKHRVTRR</sequence>
<dbReference type="Proteomes" id="UP000642748">
    <property type="component" value="Unassembled WGS sequence"/>
</dbReference>
<dbReference type="Pfam" id="PF03976">
    <property type="entry name" value="PPK2"/>
    <property type="match status" value="1"/>
</dbReference>
<proteinExistence type="predicted"/>
<evidence type="ECO:0000313" key="2">
    <source>
        <dbReference type="EMBL" id="GIH12371.1"/>
    </source>
</evidence>
<dbReference type="PANTHER" id="PTHR34383:SF3">
    <property type="entry name" value="POLYPHOSPHATE:AMP PHOSPHOTRANSFERASE"/>
    <property type="match status" value="1"/>
</dbReference>
<dbReference type="InterPro" id="IPR027417">
    <property type="entry name" value="P-loop_NTPase"/>
</dbReference>
<accession>A0A8J3VNH4</accession>
<evidence type="ECO:0000259" key="1">
    <source>
        <dbReference type="Pfam" id="PF03976"/>
    </source>
</evidence>
<name>A0A8J3VNH4_9ACTN</name>
<evidence type="ECO:0000313" key="3">
    <source>
        <dbReference type="Proteomes" id="UP000642748"/>
    </source>
</evidence>
<organism evidence="2 3">
    <name type="scientific">Rugosimonospora africana</name>
    <dbReference type="NCBI Taxonomy" id="556532"/>
    <lineage>
        <taxon>Bacteria</taxon>
        <taxon>Bacillati</taxon>
        <taxon>Actinomycetota</taxon>
        <taxon>Actinomycetes</taxon>
        <taxon>Micromonosporales</taxon>
        <taxon>Micromonosporaceae</taxon>
        <taxon>Rugosimonospora</taxon>
    </lineage>
</organism>
<dbReference type="InterPro" id="IPR022300">
    <property type="entry name" value="PPK2-rel_1"/>
</dbReference>
<dbReference type="InterPro" id="IPR022488">
    <property type="entry name" value="PPK2-related"/>
</dbReference>